<keyword evidence="3" id="KW-0812">Transmembrane</keyword>
<dbReference type="EC" id="1.6.2.4" evidence="14"/>
<sequence length="752" mass="83445">MADIEIDLNTLALILAALFVLWYKRDLLGFGGDDKPVVAAAAAFDADGESKLKVGNKAYEETDDDFVVKMKRGNKRLAVFFGSQTGTAQEYALRLAKEAKSRFGISPLVCDPEDTELATLDRVPKDKAVIFVMATYGDGEPTENAESMISFLEDENVEFSSGGNSLENLNYAIFGLGNKTYQQFNEMARRVDKRLTELGAKRIGERGEADELLTIEAGYLDWKDDMWKAFCQRLNITEGEGAGDAADFSVAEVASAPVSSVFQGELSSHALKTSIIGEAQPGQYGPKNPYTSPVTVARELFTTNADRNCIHMELDIAGTNISYQHGDHVAIWPSSPDMAVERFLSVLGLRDKRDVAVDVTALDPALAQVPFPTPATYTSIFRHYLEISALASRQALGTLAKYAPNPRAKAMLDRWGRDKDIYAKEIEGVRIRLAEALQLATGDDPRDPTKATVWPIPFDVILSILPRQKPRYYSISSSSKLHPNTIHVTAVVLKYLTPASQLHNDNPRWIYGLTTNFLLNVMDSYDQKAAGGSAQVPIRLEGMPTTVPSYRIGGPRGAHTIPSGYAVPIHTRRAPFRLPPRQTVPIIMIGPGTGVAPFRGFVQERIALARTARERKGPNAIDDWAPMWLFYGCRRADEDFLYRDEWPGYAKELGEDKFIMHTAFSRGPARKPDGSKIYVQDLIWEQRDKLAKAIAQGAYIYICGDGLNMSREVEHTFAKIMAEYRGGTVELEGVDEVKSLKERKRFLTDTWS</sequence>
<evidence type="ECO:0000256" key="1">
    <source>
        <dbReference type="ARBA" id="ARBA00022630"/>
    </source>
</evidence>
<dbReference type="SUPFAM" id="SSF63380">
    <property type="entry name" value="Riboflavin synthase domain-like"/>
    <property type="match status" value="1"/>
</dbReference>
<dbReference type="InterPro" id="IPR023173">
    <property type="entry name" value="NADPH_Cyt_P450_Rdtase_alpha"/>
</dbReference>
<dbReference type="GO" id="GO:0010181">
    <property type="term" value="F:FMN binding"/>
    <property type="evidence" value="ECO:0007669"/>
    <property type="project" value="UniProtKB-UniRule"/>
</dbReference>
<evidence type="ECO:0000256" key="3">
    <source>
        <dbReference type="ARBA" id="ARBA00022692"/>
    </source>
</evidence>
<dbReference type="InterPro" id="IPR017938">
    <property type="entry name" value="Riboflavin_synthase-like_b-brl"/>
</dbReference>
<dbReference type="GO" id="GO:0005829">
    <property type="term" value="C:cytosol"/>
    <property type="evidence" value="ECO:0007669"/>
    <property type="project" value="TreeGrafter"/>
</dbReference>
<dbReference type="PROSITE" id="PS51384">
    <property type="entry name" value="FAD_FR"/>
    <property type="match status" value="1"/>
</dbReference>
<keyword evidence="11 14" id="KW-0472">Membrane</keyword>
<dbReference type="SUPFAM" id="SSF52218">
    <property type="entry name" value="Flavoproteins"/>
    <property type="match status" value="1"/>
</dbReference>
<dbReference type="Gene3D" id="1.20.990.10">
    <property type="entry name" value="NADPH-cytochrome p450 Reductase, Chain A, domain 3"/>
    <property type="match status" value="1"/>
</dbReference>
<keyword evidence="14" id="KW-1003">Cell membrane</keyword>
<dbReference type="Pfam" id="PF00667">
    <property type="entry name" value="FAD_binding_1"/>
    <property type="match status" value="1"/>
</dbReference>
<comment type="similarity">
    <text evidence="14">In the N-terminal section; belongs to the flavodoxin family.</text>
</comment>
<dbReference type="GO" id="GO:0050660">
    <property type="term" value="F:flavin adenine dinucleotide binding"/>
    <property type="evidence" value="ECO:0007669"/>
    <property type="project" value="UniProtKB-UniRule"/>
</dbReference>
<dbReference type="InterPro" id="IPR008254">
    <property type="entry name" value="Flavodoxin/NO_synth"/>
</dbReference>
<dbReference type="GO" id="GO:0050661">
    <property type="term" value="F:NADP binding"/>
    <property type="evidence" value="ECO:0007669"/>
    <property type="project" value="UniProtKB-UniRule"/>
</dbReference>
<dbReference type="GeneID" id="39593925"/>
<feature type="binding site" evidence="14">
    <location>
        <position position="593"/>
    </location>
    <ligand>
        <name>NADP(+)</name>
        <dbReference type="ChEBI" id="CHEBI:58349"/>
    </ligand>
</feature>
<dbReference type="Gene3D" id="3.40.50.360">
    <property type="match status" value="1"/>
</dbReference>
<evidence type="ECO:0000313" key="18">
    <source>
        <dbReference type="Proteomes" id="UP000279236"/>
    </source>
</evidence>
<keyword evidence="18" id="KW-1185">Reference proteome</keyword>
<keyword evidence="14" id="KW-1000">Mitochondrion outer membrane</keyword>
<keyword evidence="7 14" id="KW-0752">Steroid biosynthesis</keyword>
<dbReference type="GO" id="GO:0006696">
    <property type="term" value="P:ergosterol biosynthetic process"/>
    <property type="evidence" value="ECO:0007669"/>
    <property type="project" value="UniProtKB-UniRule"/>
</dbReference>
<evidence type="ECO:0000256" key="10">
    <source>
        <dbReference type="ARBA" id="ARBA00023011"/>
    </source>
</evidence>
<dbReference type="PIRSF" id="PIRSF000208">
    <property type="entry name" value="P450R"/>
    <property type="match status" value="1"/>
</dbReference>
<dbReference type="SUPFAM" id="SSF52343">
    <property type="entry name" value="Ferredoxin reductase-like, C-terminal NADP-linked domain"/>
    <property type="match status" value="1"/>
</dbReference>
<keyword evidence="14" id="KW-0444">Lipid biosynthesis</keyword>
<proteinExistence type="inferred from homology"/>
<dbReference type="EMBL" id="RSCE01000009">
    <property type="protein sequence ID" value="RSH79730.1"/>
    <property type="molecule type" value="Genomic_DNA"/>
</dbReference>
<feature type="binding site" evidence="14">
    <location>
        <position position="307"/>
    </location>
    <ligand>
        <name>NADP(+)</name>
        <dbReference type="ChEBI" id="CHEBI:58349"/>
    </ligand>
</feature>
<comment type="caution">
    <text evidence="14">Lacks conserved residue(s) required for the propagation of feature annotation.</text>
</comment>
<dbReference type="InterPro" id="IPR039261">
    <property type="entry name" value="FNR_nucleotide-bd"/>
</dbReference>
<dbReference type="PANTHER" id="PTHR19384">
    <property type="entry name" value="NITRIC OXIDE SYNTHASE-RELATED"/>
    <property type="match status" value="1"/>
</dbReference>
<accession>A0A427XLJ5</accession>
<keyword evidence="12 14" id="KW-1207">Sterol metabolism</keyword>
<dbReference type="InterPro" id="IPR003097">
    <property type="entry name" value="CysJ-like_FAD-binding"/>
</dbReference>
<dbReference type="STRING" id="105984.A0A427XLJ5"/>
<feature type="binding site" evidence="14">
    <location>
        <begin position="665"/>
        <end position="666"/>
    </location>
    <ligand>
        <name>NADP(+)</name>
        <dbReference type="ChEBI" id="CHEBI:58349"/>
    </ligand>
</feature>
<dbReference type="CDD" id="cd06204">
    <property type="entry name" value="CYPOR"/>
    <property type="match status" value="1"/>
</dbReference>
<feature type="binding site" evidence="14">
    <location>
        <begin position="83"/>
        <end position="88"/>
    </location>
    <ligand>
        <name>FMN</name>
        <dbReference type="ChEBI" id="CHEBI:58210"/>
    </ligand>
</feature>
<feature type="domain" description="Flavodoxin-like" evidence="15">
    <location>
        <begin position="77"/>
        <end position="227"/>
    </location>
</feature>
<keyword evidence="4 14" id="KW-0256">Endoplasmic reticulum</keyword>
<keyword evidence="2 14" id="KW-0288">FMN</keyword>
<feature type="binding site" evidence="14">
    <location>
        <begin position="134"/>
        <end position="137"/>
    </location>
    <ligand>
        <name>FMN</name>
        <dbReference type="ChEBI" id="CHEBI:58210"/>
    </ligand>
</feature>
<dbReference type="FunFam" id="3.40.50.360:FF:000024">
    <property type="entry name" value="NADPH--cytochrome P450 reductase"/>
    <property type="match status" value="1"/>
</dbReference>
<keyword evidence="10 14" id="KW-0756">Sterol biosynthesis</keyword>
<comment type="caution">
    <text evidence="17">The sequence shown here is derived from an EMBL/GenBank/DDBJ whole genome shotgun (WGS) entry which is preliminary data.</text>
</comment>
<comment type="subcellular location">
    <subcellularLocation>
        <location evidence="14">Endoplasmic reticulum membrane</location>
        <topology evidence="14">Single-pass membrane protein</topology>
        <orientation evidence="14">Cytoplasmic side</orientation>
    </subcellularLocation>
    <subcellularLocation>
        <location evidence="14">Mitochondrion outer membrane</location>
        <topology evidence="14">Single-pass membrane protein</topology>
        <orientation evidence="14">Cytoplasmic side</orientation>
    </subcellularLocation>
    <subcellularLocation>
        <location evidence="14">Cell membrane</location>
        <topology evidence="14">Single-pass membrane protein</topology>
        <orientation evidence="14">Cytoplasmic side</orientation>
    </subcellularLocation>
</comment>
<evidence type="ECO:0000256" key="13">
    <source>
        <dbReference type="ARBA" id="ARBA00023221"/>
    </source>
</evidence>
<organism evidence="17 18">
    <name type="scientific">Apiotrichum porosum</name>
    <dbReference type="NCBI Taxonomy" id="105984"/>
    <lineage>
        <taxon>Eukaryota</taxon>
        <taxon>Fungi</taxon>
        <taxon>Dikarya</taxon>
        <taxon>Basidiomycota</taxon>
        <taxon>Agaricomycotina</taxon>
        <taxon>Tremellomycetes</taxon>
        <taxon>Trichosporonales</taxon>
        <taxon>Trichosporonaceae</taxon>
        <taxon>Apiotrichum</taxon>
    </lineage>
</organism>
<feature type="domain" description="FAD-binding FR-type" evidence="16">
    <location>
        <begin position="287"/>
        <end position="562"/>
    </location>
</feature>
<dbReference type="InterPro" id="IPR029039">
    <property type="entry name" value="Flavoprotein-like_sf"/>
</dbReference>
<dbReference type="FunFam" id="3.40.50.80:FF:000018">
    <property type="entry name" value="NADPH--cytochrome P450 reductase"/>
    <property type="match status" value="1"/>
</dbReference>
<dbReference type="Gene3D" id="3.40.50.80">
    <property type="entry name" value="Nucleotide-binding domain of ferredoxin-NADP reductase (FNR) module"/>
    <property type="match status" value="1"/>
</dbReference>
<dbReference type="RefSeq" id="XP_028474839.1">
    <property type="nucleotide sequence ID" value="XM_028624671.1"/>
</dbReference>
<evidence type="ECO:0000256" key="8">
    <source>
        <dbReference type="ARBA" id="ARBA00022989"/>
    </source>
</evidence>
<dbReference type="Gene3D" id="2.40.30.10">
    <property type="entry name" value="Translation factors"/>
    <property type="match status" value="1"/>
</dbReference>
<keyword evidence="6 14" id="KW-0521">NADP</keyword>
<dbReference type="PROSITE" id="PS50902">
    <property type="entry name" value="FLAVODOXIN_LIKE"/>
    <property type="match status" value="1"/>
</dbReference>
<comment type="function">
    <text evidence="14">This enzyme is required for electron transfer from NADP to cytochrome P450 in microsomes. It can also provide electron transfer to heme oxygenase and cytochrome B5. Involved in ergosterol biosynthesis.</text>
</comment>
<protein>
    <recommendedName>
        <fullName evidence="14">NADPH--cytochrome P450 reductase</fullName>
        <shortName evidence="14">CPR</shortName>
        <shortName evidence="14">P450R</shortName>
        <ecNumber evidence="14">1.6.2.4</ecNumber>
    </recommendedName>
</protein>
<keyword evidence="5 14" id="KW-0274">FAD</keyword>
<dbReference type="PRINTS" id="PR00371">
    <property type="entry name" value="FPNCR"/>
</dbReference>
<feature type="binding site" evidence="14">
    <location>
        <position position="751"/>
    </location>
    <ligand>
        <name>FAD</name>
        <dbReference type="ChEBI" id="CHEBI:57692"/>
    </ligand>
</feature>
<evidence type="ECO:0000256" key="2">
    <source>
        <dbReference type="ARBA" id="ARBA00022643"/>
    </source>
</evidence>
<dbReference type="PRINTS" id="PR00369">
    <property type="entry name" value="FLAVODOXIN"/>
</dbReference>
<dbReference type="Proteomes" id="UP000279236">
    <property type="component" value="Unassembled WGS sequence"/>
</dbReference>
<keyword evidence="9 14" id="KW-0560">Oxidoreductase</keyword>
<dbReference type="GO" id="GO:0005741">
    <property type="term" value="C:mitochondrial outer membrane"/>
    <property type="evidence" value="ECO:0007669"/>
    <property type="project" value="UniProtKB-SubCell"/>
</dbReference>
<dbReference type="InterPro" id="IPR001094">
    <property type="entry name" value="Flavdoxin-like"/>
</dbReference>
<keyword evidence="14" id="KW-0443">Lipid metabolism</keyword>
<reference evidence="17 18" key="1">
    <citation type="submission" date="2018-11" db="EMBL/GenBank/DDBJ databases">
        <title>Genome sequence of Apiotrichum porosum DSM 27194.</title>
        <authorList>
            <person name="Aliyu H."/>
            <person name="Gorte O."/>
            <person name="Ochsenreither K."/>
        </authorList>
    </citation>
    <scope>NUCLEOTIDE SEQUENCE [LARGE SCALE GENOMIC DNA]</scope>
    <source>
        <strain evidence="17 18">DSM 27194</strain>
    </source>
</reference>
<keyword evidence="13 14" id="KW-0753">Steroid metabolism</keyword>
<evidence type="ECO:0000313" key="17">
    <source>
        <dbReference type="EMBL" id="RSH79730.1"/>
    </source>
</evidence>
<dbReference type="GO" id="GO:0005789">
    <property type="term" value="C:endoplasmic reticulum membrane"/>
    <property type="evidence" value="ECO:0007669"/>
    <property type="project" value="UniProtKB-SubCell"/>
</dbReference>
<dbReference type="InterPro" id="IPR017927">
    <property type="entry name" value="FAD-bd_FR_type"/>
</dbReference>
<dbReference type="Pfam" id="PF00175">
    <property type="entry name" value="NAD_binding_1"/>
    <property type="match status" value="1"/>
</dbReference>
<keyword evidence="8" id="KW-1133">Transmembrane helix</keyword>
<keyword evidence="1 14" id="KW-0285">Flavoprotein</keyword>
<dbReference type="OrthoDB" id="1856718at2759"/>
<evidence type="ECO:0000256" key="11">
    <source>
        <dbReference type="ARBA" id="ARBA00023136"/>
    </source>
</evidence>
<feature type="binding site" evidence="14">
    <location>
        <begin position="471"/>
        <end position="474"/>
    </location>
    <ligand>
        <name>FAD</name>
        <dbReference type="ChEBI" id="CHEBI:57692"/>
    </ligand>
</feature>
<gene>
    <name evidence="17" type="primary">NCP1_2</name>
    <name evidence="17" type="ORF">EHS24_009382</name>
</gene>
<evidence type="ECO:0000256" key="5">
    <source>
        <dbReference type="ARBA" id="ARBA00022827"/>
    </source>
</evidence>
<feature type="binding site" evidence="14">
    <location>
        <position position="495"/>
    </location>
    <ligand>
        <name>FAD</name>
        <dbReference type="ChEBI" id="CHEBI:57692"/>
    </ligand>
</feature>
<comment type="similarity">
    <text evidence="14">In the C-terminal section; belongs to the flavoprotein pyridine nucleotide cytochrome reductase family.</text>
</comment>
<evidence type="ECO:0000256" key="9">
    <source>
        <dbReference type="ARBA" id="ARBA00023002"/>
    </source>
</evidence>
<comment type="cofactor">
    <cofactor evidence="14">
        <name>FMN</name>
        <dbReference type="ChEBI" id="CHEBI:58210"/>
    </cofactor>
    <text evidence="14">Binds 1 FMN per monomer.</text>
</comment>
<dbReference type="PANTHER" id="PTHR19384:SF17">
    <property type="entry name" value="NADPH--CYTOCHROME P450 REDUCTASE"/>
    <property type="match status" value="1"/>
</dbReference>
<dbReference type="AlphaFoldDB" id="A0A427XLJ5"/>
<comment type="cofactor">
    <cofactor evidence="14">
        <name>FAD</name>
        <dbReference type="ChEBI" id="CHEBI:57692"/>
    </cofactor>
    <text evidence="14">Binds 1 FAD per monomer.</text>
</comment>
<dbReference type="InterPro" id="IPR001433">
    <property type="entry name" value="OxRdtase_FAD/NAD-bd"/>
</dbReference>
<dbReference type="GO" id="GO:0005886">
    <property type="term" value="C:plasma membrane"/>
    <property type="evidence" value="ECO:0007669"/>
    <property type="project" value="UniProtKB-SubCell"/>
</dbReference>
<evidence type="ECO:0000259" key="16">
    <source>
        <dbReference type="PROSITE" id="PS51384"/>
    </source>
</evidence>
<dbReference type="GO" id="GO:0003958">
    <property type="term" value="F:NADPH-hemoprotein reductase activity"/>
    <property type="evidence" value="ECO:0007669"/>
    <property type="project" value="UniProtKB-UniRule"/>
</dbReference>
<name>A0A427XLJ5_9TREE</name>
<evidence type="ECO:0000256" key="7">
    <source>
        <dbReference type="ARBA" id="ARBA00022955"/>
    </source>
</evidence>
<evidence type="ECO:0000259" key="15">
    <source>
        <dbReference type="PROSITE" id="PS50902"/>
    </source>
</evidence>
<comment type="similarity">
    <text evidence="14">Belongs to the NADPH--cytochrome P450 reductase family.</text>
</comment>
<feature type="binding site" evidence="14">
    <location>
        <begin position="512"/>
        <end position="515"/>
    </location>
    <ligand>
        <name>FAD</name>
        <dbReference type="ChEBI" id="CHEBI:57692"/>
    </ligand>
</feature>
<dbReference type="InterPro" id="IPR023208">
    <property type="entry name" value="P450R"/>
</dbReference>
<feature type="binding site" evidence="14">
    <location>
        <begin position="676"/>
        <end position="680"/>
    </location>
    <ligand>
        <name>NADP(+)</name>
        <dbReference type="ChEBI" id="CHEBI:58349"/>
    </ligand>
</feature>
<evidence type="ECO:0000256" key="6">
    <source>
        <dbReference type="ARBA" id="ARBA00022857"/>
    </source>
</evidence>
<keyword evidence="14" id="KW-0496">Mitochondrion</keyword>
<feature type="binding site" evidence="14">
    <location>
        <position position="712"/>
    </location>
    <ligand>
        <name>NADP(+)</name>
        <dbReference type="ChEBI" id="CHEBI:58349"/>
    </ligand>
</feature>
<evidence type="ECO:0000256" key="4">
    <source>
        <dbReference type="ARBA" id="ARBA00022824"/>
    </source>
</evidence>
<dbReference type="Pfam" id="PF00258">
    <property type="entry name" value="Flavodoxin_1"/>
    <property type="match status" value="1"/>
</dbReference>
<evidence type="ECO:0000256" key="14">
    <source>
        <dbReference type="HAMAP-Rule" id="MF_03212"/>
    </source>
</evidence>
<dbReference type="InterPro" id="IPR001709">
    <property type="entry name" value="Flavoprot_Pyr_Nucl_cyt_Rdtase"/>
</dbReference>
<dbReference type="HAMAP" id="MF_03212">
    <property type="entry name" value="NCPR"/>
    <property type="match status" value="1"/>
</dbReference>
<feature type="binding site" evidence="14">
    <location>
        <begin position="489"/>
        <end position="491"/>
    </location>
    <ligand>
        <name>FAD</name>
        <dbReference type="ChEBI" id="CHEBI:57692"/>
    </ligand>
</feature>
<comment type="catalytic activity">
    <reaction evidence="14">
        <text>2 oxidized [cytochrome P450] + NADPH = 2 reduced [cytochrome P450] + NADP(+) + H(+)</text>
        <dbReference type="Rhea" id="RHEA:24040"/>
        <dbReference type="Rhea" id="RHEA-COMP:14627"/>
        <dbReference type="Rhea" id="RHEA-COMP:14628"/>
        <dbReference type="ChEBI" id="CHEBI:15378"/>
        <dbReference type="ChEBI" id="CHEBI:55376"/>
        <dbReference type="ChEBI" id="CHEBI:57783"/>
        <dbReference type="ChEBI" id="CHEBI:58349"/>
        <dbReference type="ChEBI" id="CHEBI:60344"/>
        <dbReference type="EC" id="1.6.2.4"/>
    </reaction>
</comment>
<evidence type="ECO:0000256" key="12">
    <source>
        <dbReference type="ARBA" id="ARBA00023166"/>
    </source>
</evidence>